<feature type="compositionally biased region" description="Basic and acidic residues" evidence="14">
    <location>
        <begin position="869"/>
        <end position="886"/>
    </location>
</feature>
<proteinExistence type="inferred from homology"/>
<dbReference type="Pfam" id="PF25886">
    <property type="entry name" value="Msy1"/>
    <property type="match status" value="1"/>
</dbReference>
<evidence type="ECO:0000256" key="5">
    <source>
        <dbReference type="ARBA" id="ARBA00022692"/>
    </source>
</evidence>
<dbReference type="GO" id="GO:0005262">
    <property type="term" value="F:calcium channel activity"/>
    <property type="evidence" value="ECO:0007669"/>
    <property type="project" value="UniProtKB-KW"/>
</dbReference>
<comment type="similarity">
    <text evidence="2 13">Belongs to the MscS (TC 1.A.23) family.</text>
</comment>
<organism evidence="17 18">
    <name type="scientific">Monascus purpureus</name>
    <name type="common">Red mold</name>
    <name type="synonym">Monascus anka</name>
    <dbReference type="NCBI Taxonomy" id="5098"/>
    <lineage>
        <taxon>Eukaryota</taxon>
        <taxon>Fungi</taxon>
        <taxon>Dikarya</taxon>
        <taxon>Ascomycota</taxon>
        <taxon>Pezizomycotina</taxon>
        <taxon>Eurotiomycetes</taxon>
        <taxon>Eurotiomycetidae</taxon>
        <taxon>Eurotiales</taxon>
        <taxon>Aspergillaceae</taxon>
        <taxon>Monascus</taxon>
    </lineage>
</organism>
<dbReference type="PROSITE" id="PS50222">
    <property type="entry name" value="EF_HAND_2"/>
    <property type="match status" value="1"/>
</dbReference>
<keyword evidence="8 15" id="KW-1133">Transmembrane helix</keyword>
<feature type="transmembrane region" description="Helical" evidence="15">
    <location>
        <begin position="233"/>
        <end position="254"/>
    </location>
</feature>
<evidence type="ECO:0000256" key="6">
    <source>
        <dbReference type="ARBA" id="ARBA00022837"/>
    </source>
</evidence>
<feature type="domain" description="EF-hand" evidence="16">
    <location>
        <begin position="434"/>
        <end position="469"/>
    </location>
</feature>
<dbReference type="Gene3D" id="2.30.30.60">
    <property type="match status" value="1"/>
</dbReference>
<evidence type="ECO:0000313" key="18">
    <source>
        <dbReference type="Proteomes" id="UP000319663"/>
    </source>
</evidence>
<dbReference type="AlphaFoldDB" id="A0A507R0N3"/>
<dbReference type="PANTHER" id="PTHR31323:SF15">
    <property type="entry name" value="MECHANOSENSITIVE ION CHANNEL PROTEIN MSY1"/>
    <property type="match status" value="1"/>
</dbReference>
<comment type="catalytic activity">
    <reaction evidence="12">
        <text>Ca(2+)(in) = Ca(2+)(out)</text>
        <dbReference type="Rhea" id="RHEA:29671"/>
        <dbReference type="ChEBI" id="CHEBI:29108"/>
    </reaction>
</comment>
<evidence type="ECO:0000256" key="12">
    <source>
        <dbReference type="ARBA" id="ARBA00036634"/>
    </source>
</evidence>
<dbReference type="InterPro" id="IPR010920">
    <property type="entry name" value="LSM_dom_sf"/>
</dbReference>
<dbReference type="GO" id="GO:0005509">
    <property type="term" value="F:calcium ion binding"/>
    <property type="evidence" value="ECO:0007669"/>
    <property type="project" value="InterPro"/>
</dbReference>
<keyword evidence="4" id="KW-0107">Calcium channel</keyword>
<feature type="transmembrane region" description="Helical" evidence="15">
    <location>
        <begin position="274"/>
        <end position="297"/>
    </location>
</feature>
<evidence type="ECO:0000256" key="1">
    <source>
        <dbReference type="ARBA" id="ARBA00004127"/>
    </source>
</evidence>
<dbReference type="InterPro" id="IPR023408">
    <property type="entry name" value="MscS_beta-dom_sf"/>
</dbReference>
<evidence type="ECO:0000256" key="3">
    <source>
        <dbReference type="ARBA" id="ARBA00022568"/>
    </source>
</evidence>
<dbReference type="InterPro" id="IPR058650">
    <property type="entry name" value="Msy1/2-like"/>
</dbReference>
<feature type="transmembrane region" description="Helical" evidence="15">
    <location>
        <begin position="493"/>
        <end position="515"/>
    </location>
</feature>
<gene>
    <name evidence="17" type="ORF">MPDQ_001143</name>
</gene>
<keyword evidence="3" id="KW-0109">Calcium transport</keyword>
<dbReference type="FunFam" id="1.10.238.10:FF:000345">
    <property type="entry name" value="Mechanosensitive ion channel protein"/>
    <property type="match status" value="1"/>
</dbReference>
<evidence type="ECO:0000256" key="7">
    <source>
        <dbReference type="ARBA" id="ARBA00022967"/>
    </source>
</evidence>
<keyword evidence="5 15" id="KW-0812">Transmembrane</keyword>
<accession>A0A507R0N3</accession>
<keyword evidence="18" id="KW-1185">Reference proteome</keyword>
<dbReference type="SUPFAM" id="SSF50182">
    <property type="entry name" value="Sm-like ribonucleoproteins"/>
    <property type="match status" value="1"/>
</dbReference>
<reference evidence="17 18" key="1">
    <citation type="submission" date="2019-06" db="EMBL/GenBank/DDBJ databases">
        <title>Wine fermentation using esterase from Monascus purpureus.</title>
        <authorList>
            <person name="Geng C."/>
            <person name="Zhang Y."/>
        </authorList>
    </citation>
    <scope>NUCLEOTIDE SEQUENCE [LARGE SCALE GENOMIC DNA]</scope>
    <source>
        <strain evidence="17">HQ1</strain>
    </source>
</reference>
<dbReference type="OrthoDB" id="544685at2759"/>
<keyword evidence="11" id="KW-0407">Ion channel</keyword>
<evidence type="ECO:0000259" key="16">
    <source>
        <dbReference type="PROSITE" id="PS50222"/>
    </source>
</evidence>
<protein>
    <recommendedName>
        <fullName evidence="13">Mechanosensitive ion channel protein</fullName>
    </recommendedName>
</protein>
<evidence type="ECO:0000256" key="13">
    <source>
        <dbReference type="PIRNR" id="PIRNR017209"/>
    </source>
</evidence>
<name>A0A507R0N3_MONPU</name>
<comment type="caution">
    <text evidence="17">The sequence shown here is derived from an EMBL/GenBank/DDBJ whole genome shotgun (WGS) entry which is preliminary data.</text>
</comment>
<keyword evidence="13" id="KW-0256">Endoplasmic reticulum</keyword>
<evidence type="ECO:0000256" key="11">
    <source>
        <dbReference type="ARBA" id="ARBA00023303"/>
    </source>
</evidence>
<dbReference type="InterPro" id="IPR016688">
    <property type="entry name" value="MscS-like_plants/fungi"/>
</dbReference>
<dbReference type="GO" id="GO:0005789">
    <property type="term" value="C:endoplasmic reticulum membrane"/>
    <property type="evidence" value="ECO:0007669"/>
    <property type="project" value="UniProtKB-SubCell"/>
</dbReference>
<dbReference type="SUPFAM" id="SSF47473">
    <property type="entry name" value="EF-hand"/>
    <property type="match status" value="1"/>
</dbReference>
<dbReference type="Pfam" id="PF00924">
    <property type="entry name" value="MS_channel_2nd"/>
    <property type="match status" value="1"/>
</dbReference>
<evidence type="ECO:0000256" key="2">
    <source>
        <dbReference type="ARBA" id="ARBA00008017"/>
    </source>
</evidence>
<dbReference type="InterPro" id="IPR011992">
    <property type="entry name" value="EF-hand-dom_pair"/>
</dbReference>
<dbReference type="Proteomes" id="UP000319663">
    <property type="component" value="Unassembled WGS sequence"/>
</dbReference>
<feature type="transmembrane region" description="Helical" evidence="15">
    <location>
        <begin position="148"/>
        <end position="172"/>
    </location>
</feature>
<keyword evidence="9" id="KW-0406">Ion transport</keyword>
<evidence type="ECO:0000256" key="8">
    <source>
        <dbReference type="ARBA" id="ARBA00022989"/>
    </source>
</evidence>
<dbReference type="InterPro" id="IPR002048">
    <property type="entry name" value="EF_hand_dom"/>
</dbReference>
<feature type="region of interest" description="Disordered" evidence="14">
    <location>
        <begin position="832"/>
        <end position="936"/>
    </location>
</feature>
<dbReference type="PANTHER" id="PTHR31323">
    <property type="entry name" value="MECHANOSENSITIVE ION CHANNEL PROTEIN MSY2"/>
    <property type="match status" value="1"/>
</dbReference>
<evidence type="ECO:0000256" key="4">
    <source>
        <dbReference type="ARBA" id="ARBA00022673"/>
    </source>
</evidence>
<keyword evidence="3" id="KW-0813">Transport</keyword>
<dbReference type="GO" id="GO:0006874">
    <property type="term" value="P:intracellular calcium ion homeostasis"/>
    <property type="evidence" value="ECO:0007669"/>
    <property type="project" value="TreeGrafter"/>
</dbReference>
<dbReference type="Gene3D" id="1.10.238.10">
    <property type="entry name" value="EF-hand"/>
    <property type="match status" value="1"/>
</dbReference>
<comment type="subcellular location">
    <subcellularLocation>
        <location evidence="1">Endomembrane system</location>
        <topology evidence="1">Multi-pass membrane protein</topology>
    </subcellularLocation>
    <subcellularLocation>
        <location evidence="13">Endoplasmic reticulum membrane</location>
    </subcellularLocation>
</comment>
<feature type="compositionally biased region" description="Basic and acidic residues" evidence="14">
    <location>
        <begin position="832"/>
        <end position="848"/>
    </location>
</feature>
<dbReference type="STRING" id="5098.A0A507R0N3"/>
<feature type="compositionally biased region" description="Polar residues" evidence="14">
    <location>
        <begin position="14"/>
        <end position="35"/>
    </location>
</feature>
<keyword evidence="10 13" id="KW-0472">Membrane</keyword>
<evidence type="ECO:0000256" key="14">
    <source>
        <dbReference type="SAM" id="MobiDB-lite"/>
    </source>
</evidence>
<evidence type="ECO:0000256" key="9">
    <source>
        <dbReference type="ARBA" id="ARBA00023065"/>
    </source>
</evidence>
<evidence type="ECO:0000256" key="10">
    <source>
        <dbReference type="ARBA" id="ARBA00023136"/>
    </source>
</evidence>
<evidence type="ECO:0000313" key="17">
    <source>
        <dbReference type="EMBL" id="TQB75941.1"/>
    </source>
</evidence>
<keyword evidence="6" id="KW-0106">Calcium</keyword>
<keyword evidence="7" id="KW-1278">Translocase</keyword>
<feature type="region of interest" description="Disordered" evidence="14">
    <location>
        <begin position="1"/>
        <end position="107"/>
    </location>
</feature>
<dbReference type="InterPro" id="IPR006685">
    <property type="entry name" value="MscS_channel_2nd"/>
</dbReference>
<feature type="compositionally biased region" description="Basic and acidic residues" evidence="14">
    <location>
        <begin position="36"/>
        <end position="88"/>
    </location>
</feature>
<dbReference type="EMBL" id="VIFY01000013">
    <property type="protein sequence ID" value="TQB75941.1"/>
    <property type="molecule type" value="Genomic_DNA"/>
</dbReference>
<evidence type="ECO:0000256" key="15">
    <source>
        <dbReference type="SAM" id="Phobius"/>
    </source>
</evidence>
<sequence>MSTPLESPAKEHPSTQQPAAYDDQQTFVNDNPTENGDNRKLKVDTTHSNNADELRSPSRDRERALRLGDDLAVLEAEREASRSLHDEEGTAEEPGEKGSFSSRSHSRHVDEFDEVTNPLHEKAAAFNPPENPTTDFAKFVKRIHNSSFIIRYATYIIPVVVLLLIPLLVGALKFKDANVGGVRLLWFSVWLEIFWLTLWAGRVVAKCIPPAVGILASVFTNNAKKWRDMAEQLEFPATLFFWWLGVEISFLPTMINHHVDGGGTRHWERTVNKIIVSIFVWTILNLVEKVMIQLIAMNFHLRTYSDRIEVNKFQIGSLTKLYAYSTAKLGDKDEDFEEKRNGSESGGMKTPMQYAGLAQKMARGALNKVGDVAGAVAADFTGRKANKSTHPHQVVLTLLRTPSGSQVLARRLYRTFVRKGQEVILADDLKIVFDNEEEAEAAFIMFDKDLNGDISMEELEAVCVEVGRERKAITASLKDLDSVVSKLDHVFDVLVFVIVVMVFLSLISTSASGVLTSAGSFILGLSWLFSATAQEFLQSIVFVFVKHPFDVGDRVTIYGNSGDTGRGDDYFVKQVSLLYTEFKKMQGHIVQAPNSYLNTLFILNQRRSGALAEAVPVIIKYGTTLEQMEALRQRLLEFVRSENREFQNMILTELREVTENFSVTLNVVFFYKSNWQNEGLRLQRRNKFICMLMVALQEIGIEGPRMNLQGAAVDIPFHVTYNGIPSGTSAGPSGNNGFTPATPVGGDMDTIPEESGQGSALRSHPSILRKGMHTAAARARGESIASHKHVDFSLGMRNVSSADVMGDVFDDRGVSKVDDVILSANREAEDLRRQRLAEEREAEEERSRSSMSKSHRRGSNLSSHPGASEGRRSMDTHSHRSVDAPSHRSLSIVHPNRFLRTRTSPDIEQGSFDSGAPGSSDMPKHMYVAASPSRQS</sequence>
<dbReference type="PIRSF" id="PIRSF017209">
    <property type="entry name" value="Memb_At2g17000_prd"/>
    <property type="match status" value="1"/>
</dbReference>